<evidence type="ECO:0000256" key="3">
    <source>
        <dbReference type="ARBA" id="ARBA00010044"/>
    </source>
</evidence>
<comment type="subcellular location">
    <subcellularLocation>
        <location evidence="2">Mitochondrion</location>
    </subcellularLocation>
</comment>
<evidence type="ECO:0000256" key="8">
    <source>
        <dbReference type="ARBA" id="ARBA00022801"/>
    </source>
</evidence>
<dbReference type="Pfam" id="PF00004">
    <property type="entry name" value="AAA"/>
    <property type="match status" value="1"/>
</dbReference>
<keyword evidence="10" id="KW-0067">ATP-binding</keyword>
<evidence type="ECO:0000256" key="4">
    <source>
        <dbReference type="ARBA" id="ARBA00010550"/>
    </source>
</evidence>
<dbReference type="Gene3D" id="1.20.58.760">
    <property type="entry name" value="Peptidase M41"/>
    <property type="match status" value="1"/>
</dbReference>
<keyword evidence="9" id="KW-0862">Zinc</keyword>
<dbReference type="RefSeq" id="XP_012894269.1">
    <property type="nucleotide sequence ID" value="XM_013038815.1"/>
</dbReference>
<dbReference type="PANTHER" id="PTHR43655">
    <property type="entry name" value="ATP-DEPENDENT PROTEASE"/>
    <property type="match status" value="1"/>
</dbReference>
<dbReference type="GO" id="GO:0016020">
    <property type="term" value="C:membrane"/>
    <property type="evidence" value="ECO:0007669"/>
    <property type="project" value="InterPro"/>
</dbReference>
<dbReference type="GO" id="GO:0005739">
    <property type="term" value="C:mitochondrion"/>
    <property type="evidence" value="ECO:0007669"/>
    <property type="project" value="UniProtKB-SubCell"/>
</dbReference>
<evidence type="ECO:0000256" key="2">
    <source>
        <dbReference type="ARBA" id="ARBA00004173"/>
    </source>
</evidence>
<dbReference type="Pfam" id="PF17862">
    <property type="entry name" value="AAA_lid_3"/>
    <property type="match status" value="1"/>
</dbReference>
<dbReference type="GO" id="GO:0004176">
    <property type="term" value="F:ATP-dependent peptidase activity"/>
    <property type="evidence" value="ECO:0007669"/>
    <property type="project" value="InterPro"/>
</dbReference>
<evidence type="ECO:0000256" key="11">
    <source>
        <dbReference type="ARBA" id="ARBA00023049"/>
    </source>
</evidence>
<keyword evidence="5" id="KW-0645">Protease</keyword>
<feature type="domain" description="AAA+ ATPase" evidence="13">
    <location>
        <begin position="56"/>
        <end position="196"/>
    </location>
</feature>
<dbReference type="InterPro" id="IPR000642">
    <property type="entry name" value="Peptidase_M41"/>
</dbReference>
<keyword evidence="12" id="KW-0496">Mitochondrion</keyword>
<keyword evidence="6" id="KW-0479">Metal-binding</keyword>
<dbReference type="InterPro" id="IPR003593">
    <property type="entry name" value="AAA+_ATPase"/>
</dbReference>
<evidence type="ECO:0000313" key="15">
    <source>
        <dbReference type="Proteomes" id="UP000008312"/>
    </source>
</evidence>
<name>D8LWN2_BLAHO</name>
<dbReference type="GO" id="GO:0046872">
    <property type="term" value="F:metal ion binding"/>
    <property type="evidence" value="ECO:0007669"/>
    <property type="project" value="UniProtKB-KW"/>
</dbReference>
<keyword evidence="7" id="KW-0547">Nucleotide-binding</keyword>
<sequence length="480" mass="53135">MRNMMSGNIKKKIEIVKETGVRFKDVAGINEAKTEIMEFIDFLKNQEKYLNIGARIPKGALLSGPPGTGKTLLAKAAAGEASVPFLYMSGSDFIELYAGVGAKRVRDLFAEARKNAPCIVFIDEIDAIGKKRGGGRYSGASDEREQTLNQILVEMDGFKSTDNVVVLASTNRVDILDPALLRAGRFDRHIDVEKPDLQGRRDIAEIYLKRVKLHDDREMLAKQIAELTPGYTGADISNIVNEAALQAVRRGVDEVWLQDIMNGADRVMCGMKKESKTMQQRERQRVAYHEAGHAVIGWLCEHTDPCLKVSIIPRTNGALGFTQSLPKELAMYSEAELKELLVQILGGRAAEKVCMGDVTTGSQDDLRKGTEIAEGMVAKYGFSEKLGPVWYGVEDPEEAGSVSEETAKTIEAEKRRLMVEAYQKAVEMLKENRGYVDQLAKLLLEKETVTSVDLEKIMGKRKGTNPDGFSELVKDLERGL</sequence>
<comment type="similarity">
    <text evidence="3">In the C-terminal section; belongs to the peptidase M41 family.</text>
</comment>
<evidence type="ECO:0000256" key="5">
    <source>
        <dbReference type="ARBA" id="ARBA00022670"/>
    </source>
</evidence>
<protein>
    <recommendedName>
        <fullName evidence="13">AAA+ ATPase domain-containing protein</fullName>
    </recommendedName>
</protein>
<keyword evidence="11" id="KW-0482">Metalloprotease</keyword>
<dbReference type="OMA" id="YDKQGGG"/>
<gene>
    <name evidence="14" type="ORF">GSBLH_T00000589001</name>
</gene>
<organism evidence="14">
    <name type="scientific">Blastocystis hominis</name>
    <dbReference type="NCBI Taxonomy" id="12968"/>
    <lineage>
        <taxon>Eukaryota</taxon>
        <taxon>Sar</taxon>
        <taxon>Stramenopiles</taxon>
        <taxon>Bigyra</taxon>
        <taxon>Opalozoa</taxon>
        <taxon>Opalinata</taxon>
        <taxon>Blastocystidae</taxon>
        <taxon>Blastocystis</taxon>
    </lineage>
</organism>
<dbReference type="Gene3D" id="3.40.50.300">
    <property type="entry name" value="P-loop containing nucleotide triphosphate hydrolases"/>
    <property type="match status" value="1"/>
</dbReference>
<evidence type="ECO:0000259" key="13">
    <source>
        <dbReference type="SMART" id="SM00382"/>
    </source>
</evidence>
<dbReference type="Proteomes" id="UP000008312">
    <property type="component" value="Unassembled WGS sequence"/>
</dbReference>
<evidence type="ECO:0000256" key="10">
    <source>
        <dbReference type="ARBA" id="ARBA00022840"/>
    </source>
</evidence>
<dbReference type="CDD" id="cd19501">
    <property type="entry name" value="RecA-like_FtsH"/>
    <property type="match status" value="1"/>
</dbReference>
<dbReference type="FunFam" id="1.10.8.60:FF:000019">
    <property type="entry name" value="AFG3-like AAA ATPase 2"/>
    <property type="match status" value="1"/>
</dbReference>
<dbReference type="HAMAP" id="MF_01458">
    <property type="entry name" value="FtsH"/>
    <property type="match status" value="1"/>
</dbReference>
<dbReference type="Gene3D" id="1.10.8.60">
    <property type="match status" value="1"/>
</dbReference>
<dbReference type="GeneID" id="24917893"/>
<evidence type="ECO:0000256" key="6">
    <source>
        <dbReference type="ARBA" id="ARBA00022723"/>
    </source>
</evidence>
<dbReference type="InParanoid" id="D8LWN2"/>
<evidence type="ECO:0000256" key="12">
    <source>
        <dbReference type="ARBA" id="ARBA00023128"/>
    </source>
</evidence>
<dbReference type="EMBL" id="FN668638">
    <property type="protein sequence ID" value="CBK20221.2"/>
    <property type="molecule type" value="Genomic_DNA"/>
</dbReference>
<evidence type="ECO:0000256" key="7">
    <source>
        <dbReference type="ARBA" id="ARBA00022741"/>
    </source>
</evidence>
<dbReference type="FunFam" id="1.20.58.760:FF:000001">
    <property type="entry name" value="ATP-dependent zinc metalloprotease FtsH"/>
    <property type="match status" value="1"/>
</dbReference>
<dbReference type="InterPro" id="IPR027417">
    <property type="entry name" value="P-loop_NTPase"/>
</dbReference>
<dbReference type="FunFam" id="3.40.50.300:FF:000001">
    <property type="entry name" value="ATP-dependent zinc metalloprotease FtsH"/>
    <property type="match status" value="1"/>
</dbReference>
<comment type="similarity">
    <text evidence="4">In the N-terminal section; belongs to the AAA ATPase family.</text>
</comment>
<dbReference type="InterPro" id="IPR037219">
    <property type="entry name" value="Peptidase_M41-like"/>
</dbReference>
<evidence type="ECO:0000256" key="1">
    <source>
        <dbReference type="ARBA" id="ARBA00001947"/>
    </source>
</evidence>
<comment type="cofactor">
    <cofactor evidence="1">
        <name>Zn(2+)</name>
        <dbReference type="ChEBI" id="CHEBI:29105"/>
    </cofactor>
</comment>
<dbReference type="Pfam" id="PF01434">
    <property type="entry name" value="Peptidase_M41"/>
    <property type="match status" value="1"/>
</dbReference>
<proteinExistence type="inferred from homology"/>
<dbReference type="GO" id="GO:0005524">
    <property type="term" value="F:ATP binding"/>
    <property type="evidence" value="ECO:0007669"/>
    <property type="project" value="UniProtKB-KW"/>
</dbReference>
<keyword evidence="15" id="KW-1185">Reference proteome</keyword>
<evidence type="ECO:0000256" key="9">
    <source>
        <dbReference type="ARBA" id="ARBA00022833"/>
    </source>
</evidence>
<dbReference type="InterPro" id="IPR050928">
    <property type="entry name" value="ATP-dep_Zn_Metalloprotease"/>
</dbReference>
<dbReference type="FunCoup" id="D8LWN2">
    <property type="interactions" value="320"/>
</dbReference>
<dbReference type="InterPro" id="IPR005936">
    <property type="entry name" value="FtsH"/>
</dbReference>
<dbReference type="GO" id="GO:0004222">
    <property type="term" value="F:metalloendopeptidase activity"/>
    <property type="evidence" value="ECO:0007669"/>
    <property type="project" value="InterPro"/>
</dbReference>
<dbReference type="GO" id="GO:0016887">
    <property type="term" value="F:ATP hydrolysis activity"/>
    <property type="evidence" value="ECO:0007669"/>
    <property type="project" value="InterPro"/>
</dbReference>
<evidence type="ECO:0000313" key="14">
    <source>
        <dbReference type="EMBL" id="CBK20221.2"/>
    </source>
</evidence>
<keyword evidence="8" id="KW-0378">Hydrolase</keyword>
<accession>D8LWN2</accession>
<dbReference type="InterPro" id="IPR041569">
    <property type="entry name" value="AAA_lid_3"/>
</dbReference>
<dbReference type="AlphaFoldDB" id="D8LWN2"/>
<dbReference type="SMART" id="SM00382">
    <property type="entry name" value="AAA"/>
    <property type="match status" value="1"/>
</dbReference>
<dbReference type="NCBIfam" id="TIGR01241">
    <property type="entry name" value="FtsH_fam"/>
    <property type="match status" value="1"/>
</dbReference>
<reference evidence="14" key="1">
    <citation type="submission" date="2010-02" db="EMBL/GenBank/DDBJ databases">
        <title>Sequencing and annotation of the Blastocystis hominis genome.</title>
        <authorList>
            <person name="Wincker P."/>
        </authorList>
    </citation>
    <scope>NUCLEOTIDE SEQUENCE</scope>
    <source>
        <strain evidence="14">Singapore isolate B</strain>
    </source>
</reference>
<dbReference type="GO" id="GO:0006508">
    <property type="term" value="P:proteolysis"/>
    <property type="evidence" value="ECO:0007669"/>
    <property type="project" value="UniProtKB-KW"/>
</dbReference>
<dbReference type="PANTHER" id="PTHR43655:SF2">
    <property type="entry name" value="AFG3 LIKE MATRIX AAA PEPTIDASE SUBUNIT 2, ISOFORM A"/>
    <property type="match status" value="1"/>
</dbReference>
<dbReference type="InterPro" id="IPR003959">
    <property type="entry name" value="ATPase_AAA_core"/>
</dbReference>
<dbReference type="OrthoDB" id="1413014at2759"/>
<dbReference type="SUPFAM" id="SSF140990">
    <property type="entry name" value="FtsH protease domain-like"/>
    <property type="match status" value="1"/>
</dbReference>
<dbReference type="SUPFAM" id="SSF52540">
    <property type="entry name" value="P-loop containing nucleoside triphosphate hydrolases"/>
    <property type="match status" value="1"/>
</dbReference>